<protein>
    <recommendedName>
        <fullName evidence="4">Transposase</fullName>
    </recommendedName>
</protein>
<feature type="compositionally biased region" description="Pro residues" evidence="1">
    <location>
        <begin position="136"/>
        <end position="151"/>
    </location>
</feature>
<dbReference type="Proteomes" id="UP000242146">
    <property type="component" value="Unassembled WGS sequence"/>
</dbReference>
<gene>
    <name evidence="2" type="ORF">DM01DRAFT_1377427</name>
</gene>
<evidence type="ECO:0000313" key="3">
    <source>
        <dbReference type="Proteomes" id="UP000242146"/>
    </source>
</evidence>
<reference evidence="2 3" key="1">
    <citation type="submission" date="2016-07" db="EMBL/GenBank/DDBJ databases">
        <title>Pervasive Adenine N6-methylation of Active Genes in Fungi.</title>
        <authorList>
            <consortium name="DOE Joint Genome Institute"/>
            <person name="Mondo S.J."/>
            <person name="Dannebaum R.O."/>
            <person name="Kuo R.C."/>
            <person name="Labutti K."/>
            <person name="Haridas S."/>
            <person name="Kuo A."/>
            <person name="Salamov A."/>
            <person name="Ahrendt S.R."/>
            <person name="Lipzen A."/>
            <person name="Sullivan W."/>
            <person name="Andreopoulos W.B."/>
            <person name="Clum A."/>
            <person name="Lindquist E."/>
            <person name="Daum C."/>
            <person name="Ramamoorthy G.K."/>
            <person name="Gryganskyi A."/>
            <person name="Culley D."/>
            <person name="Magnuson J.K."/>
            <person name="James T.Y."/>
            <person name="O'Malley M.A."/>
            <person name="Stajich J.E."/>
            <person name="Spatafora J.W."/>
            <person name="Visel A."/>
            <person name="Grigoriev I.V."/>
        </authorList>
    </citation>
    <scope>NUCLEOTIDE SEQUENCE [LARGE SCALE GENOMIC DNA]</scope>
    <source>
        <strain evidence="2 3">NRRL 3301</strain>
    </source>
</reference>
<feature type="region of interest" description="Disordered" evidence="1">
    <location>
        <begin position="132"/>
        <end position="151"/>
    </location>
</feature>
<dbReference type="EMBL" id="MCGT01000035">
    <property type="protein sequence ID" value="ORX47030.1"/>
    <property type="molecule type" value="Genomic_DNA"/>
</dbReference>
<name>A0A1X2G7G6_9FUNG</name>
<evidence type="ECO:0000313" key="2">
    <source>
        <dbReference type="EMBL" id="ORX47030.1"/>
    </source>
</evidence>
<sequence>MPYQSHVHRRFEGINNHIQAQLSTKPEVISDEQSGHRIGDSQADCELPSITKTATSDRCVYKTTTSTMTTTITTTTIPHASQSQKLHAALACENCDTVWHRDQNAACNILAISLHKIMVGRRPWAFSIFAENEPRPQSPSIPPPSPSQWST</sequence>
<organism evidence="2 3">
    <name type="scientific">Hesseltinella vesiculosa</name>
    <dbReference type="NCBI Taxonomy" id="101127"/>
    <lineage>
        <taxon>Eukaryota</taxon>
        <taxon>Fungi</taxon>
        <taxon>Fungi incertae sedis</taxon>
        <taxon>Mucoromycota</taxon>
        <taxon>Mucoromycotina</taxon>
        <taxon>Mucoromycetes</taxon>
        <taxon>Mucorales</taxon>
        <taxon>Cunninghamellaceae</taxon>
        <taxon>Hesseltinella</taxon>
    </lineage>
</organism>
<evidence type="ECO:0008006" key="4">
    <source>
        <dbReference type="Google" id="ProtNLM"/>
    </source>
</evidence>
<accession>A0A1X2G7G6</accession>
<evidence type="ECO:0000256" key="1">
    <source>
        <dbReference type="SAM" id="MobiDB-lite"/>
    </source>
</evidence>
<dbReference type="AlphaFoldDB" id="A0A1X2G7G6"/>
<proteinExistence type="predicted"/>
<comment type="caution">
    <text evidence="2">The sequence shown here is derived from an EMBL/GenBank/DDBJ whole genome shotgun (WGS) entry which is preliminary data.</text>
</comment>
<keyword evidence="3" id="KW-1185">Reference proteome</keyword>